<dbReference type="Proteomes" id="UP001050691">
    <property type="component" value="Unassembled WGS sequence"/>
</dbReference>
<reference evidence="1" key="1">
    <citation type="submission" date="2021-10" db="EMBL/GenBank/DDBJ databases">
        <title>De novo Genome Assembly of Clathrus columnatus (Basidiomycota, Fungi) Using Illumina and Nanopore Sequence Data.</title>
        <authorList>
            <person name="Ogiso-Tanaka E."/>
            <person name="Itagaki H."/>
            <person name="Hosoya T."/>
            <person name="Hosaka K."/>
        </authorList>
    </citation>
    <scope>NUCLEOTIDE SEQUENCE</scope>
    <source>
        <strain evidence="1">MO-923</strain>
    </source>
</reference>
<protein>
    <recommendedName>
        <fullName evidence="3">F-box domain-containing protein</fullName>
    </recommendedName>
</protein>
<organism evidence="1 2">
    <name type="scientific">Clathrus columnatus</name>
    <dbReference type="NCBI Taxonomy" id="1419009"/>
    <lineage>
        <taxon>Eukaryota</taxon>
        <taxon>Fungi</taxon>
        <taxon>Dikarya</taxon>
        <taxon>Basidiomycota</taxon>
        <taxon>Agaricomycotina</taxon>
        <taxon>Agaricomycetes</taxon>
        <taxon>Phallomycetidae</taxon>
        <taxon>Phallales</taxon>
        <taxon>Clathraceae</taxon>
        <taxon>Clathrus</taxon>
    </lineage>
</organism>
<evidence type="ECO:0000313" key="1">
    <source>
        <dbReference type="EMBL" id="GJJ10783.1"/>
    </source>
</evidence>
<evidence type="ECO:0008006" key="3">
    <source>
        <dbReference type="Google" id="ProtNLM"/>
    </source>
</evidence>
<gene>
    <name evidence="1" type="ORF">Clacol_005011</name>
</gene>
<keyword evidence="2" id="KW-1185">Reference proteome</keyword>
<comment type="caution">
    <text evidence="1">The sequence shown here is derived from an EMBL/GenBank/DDBJ whole genome shotgun (WGS) entry which is preliminary data.</text>
</comment>
<name>A0AAV5ADQ4_9AGAM</name>
<accession>A0AAV5ADQ4</accession>
<evidence type="ECO:0000313" key="2">
    <source>
        <dbReference type="Proteomes" id="UP001050691"/>
    </source>
</evidence>
<dbReference type="EMBL" id="BPWL01000005">
    <property type="protein sequence ID" value="GJJ10783.1"/>
    <property type="molecule type" value="Genomic_DNA"/>
</dbReference>
<dbReference type="AlphaFoldDB" id="A0AAV5ADQ4"/>
<proteinExistence type="predicted"/>
<sequence length="474" mass="53907">MAKKRKELSDNLTLLKNRHNSLLPINKTISDILYRNFTLTVFESTFPGMTALIISHVYHHWRKSALEWPILWGFWDYNSQRISRLFLERSRDALITFSWAFSAFSHHGLFKPLNLRIIIARKNTPEPRFESYASLLPRLDTLILCLPLEELNAALSILQSSGQLQLRSIDIGLLESYSTSNVQQAGIDTQWFEYLPTDVTYLHELAIRGLSLPWTIPPHQKLTRLLIITLYPLPKPIDLLTFLSHCLALNDLEISLSLDSHTNYTNNVSALPVTFQKLGLSNLTRLRLCVNEARGYEYVRQVSSCIVISGQLSSLWISCCARMGVSSIKLFELAPIGSWLHFKEQPFFSINLSSRARPFSINAGSDPNCLPQDWTPNGLNNSHLTKEFPFSLVGMSRQGEIFDHSPVIDLIRGMSAIRHLRLISSAAWGLLTSWNVDFSVLFPHLTTLELCDQYRTVEDCTSCLMALVSFPTLP</sequence>